<accession>A0AAD8IKC5</accession>
<dbReference type="SUPFAM" id="SSF81383">
    <property type="entry name" value="F-box domain"/>
    <property type="match status" value="1"/>
</dbReference>
<dbReference type="Gene3D" id="1.20.1280.50">
    <property type="match status" value="1"/>
</dbReference>
<dbReference type="SUPFAM" id="SSF52047">
    <property type="entry name" value="RNI-like"/>
    <property type="match status" value="1"/>
</dbReference>
<dbReference type="PANTHER" id="PTHR32212:SF461">
    <property type="entry name" value="F-BOX DOMAIN-CONTAINING PROTEIN"/>
    <property type="match status" value="1"/>
</dbReference>
<evidence type="ECO:0000313" key="3">
    <source>
        <dbReference type="Proteomes" id="UP001237642"/>
    </source>
</evidence>
<dbReference type="Pfam" id="PF00646">
    <property type="entry name" value="F-box"/>
    <property type="match status" value="1"/>
</dbReference>
<organism evidence="2 3">
    <name type="scientific">Heracleum sosnowskyi</name>
    <dbReference type="NCBI Taxonomy" id="360622"/>
    <lineage>
        <taxon>Eukaryota</taxon>
        <taxon>Viridiplantae</taxon>
        <taxon>Streptophyta</taxon>
        <taxon>Embryophyta</taxon>
        <taxon>Tracheophyta</taxon>
        <taxon>Spermatophyta</taxon>
        <taxon>Magnoliopsida</taxon>
        <taxon>eudicotyledons</taxon>
        <taxon>Gunneridae</taxon>
        <taxon>Pentapetalae</taxon>
        <taxon>asterids</taxon>
        <taxon>campanulids</taxon>
        <taxon>Apiales</taxon>
        <taxon>Apiaceae</taxon>
        <taxon>Apioideae</taxon>
        <taxon>apioid superclade</taxon>
        <taxon>Tordylieae</taxon>
        <taxon>Tordyliinae</taxon>
        <taxon>Heracleum</taxon>
    </lineage>
</organism>
<evidence type="ECO:0000259" key="1">
    <source>
        <dbReference type="Pfam" id="PF00646"/>
    </source>
</evidence>
<gene>
    <name evidence="2" type="ORF">POM88_023260</name>
</gene>
<evidence type="ECO:0000313" key="2">
    <source>
        <dbReference type="EMBL" id="KAK1385525.1"/>
    </source>
</evidence>
<reference evidence="2" key="1">
    <citation type="submission" date="2023-02" db="EMBL/GenBank/DDBJ databases">
        <title>Genome of toxic invasive species Heracleum sosnowskyi carries increased number of genes despite the absence of recent whole-genome duplications.</title>
        <authorList>
            <person name="Schelkunov M."/>
            <person name="Shtratnikova V."/>
            <person name="Makarenko M."/>
            <person name="Klepikova A."/>
            <person name="Omelchenko D."/>
            <person name="Novikova G."/>
            <person name="Obukhova E."/>
            <person name="Bogdanov V."/>
            <person name="Penin A."/>
            <person name="Logacheva M."/>
        </authorList>
    </citation>
    <scope>NUCLEOTIDE SEQUENCE</scope>
    <source>
        <strain evidence="2">Hsosn_3</strain>
        <tissue evidence="2">Leaf</tissue>
    </source>
</reference>
<dbReference type="AlphaFoldDB" id="A0AAD8IKC5"/>
<comment type="caution">
    <text evidence="2">The sequence shown here is derived from an EMBL/GenBank/DDBJ whole genome shotgun (WGS) entry which is preliminary data.</text>
</comment>
<dbReference type="InterPro" id="IPR036047">
    <property type="entry name" value="F-box-like_dom_sf"/>
</dbReference>
<proteinExistence type="predicted"/>
<dbReference type="InterPro" id="IPR001810">
    <property type="entry name" value="F-box_dom"/>
</dbReference>
<feature type="domain" description="F-box" evidence="1">
    <location>
        <begin position="20"/>
        <end position="59"/>
    </location>
</feature>
<name>A0AAD8IKC5_9APIA</name>
<sequence>MKEKKARFSNEQKGGEDRVSSLPDDLIHHIMSFSDVSSAVQTSALSKRWKLIWTTLPFLNFIKDEYMSTPIGIKFVHEFFRYRNYESQVSKLHLAFQSPPPFWVDWFTTYAISHNVEELNFDIASFGTSDDAIELSTFSSKTIKELTLRLNFAELVESDRWDLPVLTTLRLIQRAPYHSWMAYKLLDSCLICLPCLRTLLLDGFELPNSFSIPSLTSLHLARCGLPQKVWDLPSLITLTLEDVSFNESITFLSTLFNLRNLILFFRTRTMMDCYIVSPQLVNLEINAPMSTTGHSSNITVLAPKIRNFSSVGIFSITFGVTKLENVNINLQGSTALDASPKKLERYYGHVVYMFPGLGNARILTLDLATIEALSSISKLLSLFPSPFYNLKYVKVPQGYKESCIPTCLKQYLLDRSPNATIVTTLPQQDELIPQNLVAEKLLAASVARTGHDQASSSKAPDDFGLWQGHEVNLEFLGLLDCISKKYPETFEYFTTHNKKLCTMKLNMLCTMVKNFTKTSLTEVDTEMITEYRAQFADLQRSFNVQWLVNHLNSIEQLQCSQPLVDKLHALHSHISDARSKLQDSQTLGMRTMTEIYRNVGTMGTSLVVGNIGECLFSSP</sequence>
<protein>
    <submittedName>
        <fullName evidence="2">F-box domain-containing protein</fullName>
    </submittedName>
</protein>
<dbReference type="PANTHER" id="PTHR32212">
    <property type="entry name" value="CYCLIN-LIKE F-BOX"/>
    <property type="match status" value="1"/>
</dbReference>
<reference evidence="2" key="2">
    <citation type="submission" date="2023-05" db="EMBL/GenBank/DDBJ databases">
        <authorList>
            <person name="Schelkunov M.I."/>
        </authorList>
    </citation>
    <scope>NUCLEOTIDE SEQUENCE</scope>
    <source>
        <strain evidence="2">Hsosn_3</strain>
        <tissue evidence="2">Leaf</tissue>
    </source>
</reference>
<dbReference type="EMBL" id="JAUIZM010000005">
    <property type="protein sequence ID" value="KAK1385525.1"/>
    <property type="molecule type" value="Genomic_DNA"/>
</dbReference>
<dbReference type="Proteomes" id="UP001237642">
    <property type="component" value="Unassembled WGS sequence"/>
</dbReference>
<keyword evidence="3" id="KW-1185">Reference proteome</keyword>